<reference evidence="1" key="1">
    <citation type="journal article" date="2016" name="Nat. Genet.">
        <title>A high-quality carrot genome assembly provides new insights into carotenoid accumulation and asterid genome evolution.</title>
        <authorList>
            <person name="Iorizzo M."/>
            <person name="Ellison S."/>
            <person name="Senalik D."/>
            <person name="Zeng P."/>
            <person name="Satapoomin P."/>
            <person name="Huang J."/>
            <person name="Bowman M."/>
            <person name="Iovene M."/>
            <person name="Sanseverino W."/>
            <person name="Cavagnaro P."/>
            <person name="Yildiz M."/>
            <person name="Macko-Podgorni A."/>
            <person name="Moranska E."/>
            <person name="Grzebelus E."/>
            <person name="Grzebelus D."/>
            <person name="Ashrafi H."/>
            <person name="Zheng Z."/>
            <person name="Cheng S."/>
            <person name="Spooner D."/>
            <person name="Van Deynze A."/>
            <person name="Simon P."/>
        </authorList>
    </citation>
    <scope>NUCLEOTIDE SEQUENCE [LARGE SCALE GENOMIC DNA]</scope>
    <source>
        <tissue evidence="1">Leaf</tissue>
    </source>
</reference>
<proteinExistence type="predicted"/>
<dbReference type="InterPro" id="IPR036291">
    <property type="entry name" value="NAD(P)-bd_dom_sf"/>
</dbReference>
<dbReference type="Proteomes" id="UP000077755">
    <property type="component" value="Chromosome 8"/>
</dbReference>
<name>A0A175YK24_DAUCS</name>
<gene>
    <name evidence="1" type="ORF">DCAR_028765</name>
    <name evidence="2" type="ORF">DCAR_0830555</name>
</gene>
<evidence type="ECO:0000313" key="2">
    <source>
        <dbReference type="EMBL" id="WOH11076.1"/>
    </source>
</evidence>
<evidence type="ECO:0000313" key="3">
    <source>
        <dbReference type="Proteomes" id="UP000077755"/>
    </source>
</evidence>
<dbReference type="AlphaFoldDB" id="A0A175YK24"/>
<evidence type="ECO:0000313" key="1">
    <source>
        <dbReference type="EMBL" id="KZM83813.1"/>
    </source>
</evidence>
<dbReference type="EMBL" id="LNRQ01000008">
    <property type="protein sequence ID" value="KZM83813.1"/>
    <property type="molecule type" value="Genomic_DNA"/>
</dbReference>
<organism evidence="1">
    <name type="scientific">Daucus carota subsp. sativus</name>
    <name type="common">Carrot</name>
    <dbReference type="NCBI Taxonomy" id="79200"/>
    <lineage>
        <taxon>Eukaryota</taxon>
        <taxon>Viridiplantae</taxon>
        <taxon>Streptophyta</taxon>
        <taxon>Embryophyta</taxon>
        <taxon>Tracheophyta</taxon>
        <taxon>Spermatophyta</taxon>
        <taxon>Magnoliopsida</taxon>
        <taxon>eudicotyledons</taxon>
        <taxon>Gunneridae</taxon>
        <taxon>Pentapetalae</taxon>
        <taxon>asterids</taxon>
        <taxon>campanulids</taxon>
        <taxon>Apiales</taxon>
        <taxon>Apiaceae</taxon>
        <taxon>Apioideae</taxon>
        <taxon>Scandiceae</taxon>
        <taxon>Daucinae</taxon>
        <taxon>Daucus</taxon>
        <taxon>Daucus sect. Daucus</taxon>
    </lineage>
</organism>
<dbReference type="EMBL" id="CP093350">
    <property type="protein sequence ID" value="WOH11076.1"/>
    <property type="molecule type" value="Genomic_DNA"/>
</dbReference>
<protein>
    <submittedName>
        <fullName evidence="1">Uncharacterized protein</fullName>
    </submittedName>
</protein>
<dbReference type="Gramene" id="KZM83813">
    <property type="protein sequence ID" value="KZM83813"/>
    <property type="gene ID" value="DCAR_028765"/>
</dbReference>
<dbReference type="SUPFAM" id="SSF51735">
    <property type="entry name" value="NAD(P)-binding Rossmann-fold domains"/>
    <property type="match status" value="1"/>
</dbReference>
<sequence>MAGFLDLWLDITVSLHTSQCQLAQPLLEARGVGNIVFISAVDGVLALPEVSIYSSPKGVDTSVCNRLVTNGGSAMEIVADEGPCPAAPAQQAFRVPSTLAAL</sequence>
<reference evidence="2" key="2">
    <citation type="submission" date="2022-03" db="EMBL/GenBank/DDBJ databases">
        <title>Draft title - Genomic analysis of global carrot germplasm unveils the trajectory of domestication and the origin of high carotenoid orange carrot.</title>
        <authorList>
            <person name="Iorizzo M."/>
            <person name="Ellison S."/>
            <person name="Senalik D."/>
            <person name="Macko-Podgorni A."/>
            <person name="Grzebelus D."/>
            <person name="Bostan H."/>
            <person name="Rolling W."/>
            <person name="Curaba J."/>
            <person name="Simon P."/>
        </authorList>
    </citation>
    <scope>NUCLEOTIDE SEQUENCE</scope>
    <source>
        <tissue evidence="2">Leaf</tissue>
    </source>
</reference>
<keyword evidence="3" id="KW-1185">Reference proteome</keyword>
<accession>A0A175YK24</accession>